<sequence>MVRPSFKYVYLPADTQLPPEERTMIIPEGEEKEVSCLMDGLKEYFQSTGTLSDAAKEAHKQSIISQLGENASRVDLSQLDMVTGMQMVENVALLANSKDVGYVGVNMYCDDQAIAKELPLNPRACQIAECCGKMVQVRGDVFIARIFDNEDNFKRLDFTLGDLSSSAPWVLQAQQQVRKRYQQGPPAESKVFAGDRSRAQTQAQGAAGLSKPQVRELSSAEAAKEDGNAAFKRGDLPAALAAYTLALERDPTMVVAANNRALVNIRMERFGDAESDGNMVLQHEPNNVKALLRRASAREGLGDPGAAAADFIRALQLEPGNREAASALDRLRPPPKPEQS</sequence>
<organism evidence="4 5">
    <name type="scientific">Dunaliella salina</name>
    <name type="common">Green alga</name>
    <name type="synonym">Protococcus salinus</name>
    <dbReference type="NCBI Taxonomy" id="3046"/>
    <lineage>
        <taxon>Eukaryota</taxon>
        <taxon>Viridiplantae</taxon>
        <taxon>Chlorophyta</taxon>
        <taxon>core chlorophytes</taxon>
        <taxon>Chlorophyceae</taxon>
        <taxon>CS clade</taxon>
        <taxon>Chlamydomonadales</taxon>
        <taxon>Dunaliellaceae</taxon>
        <taxon>Dunaliella</taxon>
    </lineage>
</organism>
<evidence type="ECO:0000256" key="2">
    <source>
        <dbReference type="PROSITE-ProRule" id="PRU00339"/>
    </source>
</evidence>
<reference evidence="4" key="1">
    <citation type="submission" date="2017-08" db="EMBL/GenBank/DDBJ databases">
        <authorList>
            <person name="Polle J.E."/>
            <person name="Barry K."/>
            <person name="Cushman J."/>
            <person name="Schmutz J."/>
            <person name="Tran D."/>
            <person name="Hathwaick L.T."/>
            <person name="Yim W.C."/>
            <person name="Jenkins J."/>
            <person name="Mckie-Krisberg Z.M."/>
            <person name="Prochnik S."/>
            <person name="Lindquist E."/>
            <person name="Dockter R.B."/>
            <person name="Adam C."/>
            <person name="Molina H."/>
            <person name="Bunkerborg J."/>
            <person name="Jin E."/>
            <person name="Buchheim M."/>
            <person name="Magnuson J."/>
        </authorList>
    </citation>
    <scope>NUCLEOTIDE SEQUENCE</scope>
    <source>
        <strain evidence="4">CCAP 19/18</strain>
    </source>
</reference>
<evidence type="ECO:0000313" key="4">
    <source>
        <dbReference type="EMBL" id="KAF5829478.1"/>
    </source>
</evidence>
<dbReference type="PANTHER" id="PTHR46423">
    <property type="entry name" value="RNA POLYMERASE II-ASSOCIATED PROTEIN 3"/>
    <property type="match status" value="1"/>
</dbReference>
<feature type="region of interest" description="Disordered" evidence="3">
    <location>
        <begin position="180"/>
        <end position="213"/>
    </location>
</feature>
<gene>
    <name evidence="4" type="ORF">DUNSADRAFT_16041</name>
</gene>
<keyword evidence="1 2" id="KW-0802">TPR repeat</keyword>
<dbReference type="SUPFAM" id="SSF48452">
    <property type="entry name" value="TPR-like"/>
    <property type="match status" value="1"/>
</dbReference>
<dbReference type="PROSITE" id="PS50005">
    <property type="entry name" value="TPR"/>
    <property type="match status" value="1"/>
</dbReference>
<comment type="caution">
    <text evidence="4">The sequence shown here is derived from an EMBL/GenBank/DDBJ whole genome shotgun (WGS) entry which is preliminary data.</text>
</comment>
<proteinExistence type="predicted"/>
<feature type="repeat" description="TPR" evidence="2">
    <location>
        <begin position="220"/>
        <end position="253"/>
    </location>
</feature>
<dbReference type="InterPro" id="IPR019734">
    <property type="entry name" value="TPR_rpt"/>
</dbReference>
<dbReference type="EMBL" id="MU070155">
    <property type="protein sequence ID" value="KAF5829478.1"/>
    <property type="molecule type" value="Genomic_DNA"/>
</dbReference>
<evidence type="ECO:0000256" key="1">
    <source>
        <dbReference type="ARBA" id="ARBA00022803"/>
    </source>
</evidence>
<dbReference type="SMART" id="SM00028">
    <property type="entry name" value="TPR"/>
    <property type="match status" value="3"/>
</dbReference>
<dbReference type="Proteomes" id="UP000815325">
    <property type="component" value="Unassembled WGS sequence"/>
</dbReference>
<keyword evidence="5" id="KW-1185">Reference proteome</keyword>
<protein>
    <submittedName>
        <fullName evidence="4">Uncharacterized protein</fullName>
    </submittedName>
</protein>
<dbReference type="Gene3D" id="1.25.40.10">
    <property type="entry name" value="Tetratricopeptide repeat domain"/>
    <property type="match status" value="1"/>
</dbReference>
<evidence type="ECO:0000313" key="5">
    <source>
        <dbReference type="Proteomes" id="UP000815325"/>
    </source>
</evidence>
<name>A0ABQ7G4E7_DUNSA</name>
<accession>A0ABQ7G4E7</accession>
<dbReference type="InterPro" id="IPR011990">
    <property type="entry name" value="TPR-like_helical_dom_sf"/>
</dbReference>
<dbReference type="InterPro" id="IPR051966">
    <property type="entry name" value="RPAP3"/>
</dbReference>
<dbReference type="PANTHER" id="PTHR46423:SF1">
    <property type="entry name" value="RNA POLYMERASE II-ASSOCIATED PROTEIN 3"/>
    <property type="match status" value="1"/>
</dbReference>
<evidence type="ECO:0000256" key="3">
    <source>
        <dbReference type="SAM" id="MobiDB-lite"/>
    </source>
</evidence>